<evidence type="ECO:0000256" key="9">
    <source>
        <dbReference type="ARBA" id="ARBA00022837"/>
    </source>
</evidence>
<comment type="cofactor">
    <cofactor evidence="3">
        <name>chloride</name>
        <dbReference type="ChEBI" id="CHEBI:17996"/>
    </cofactor>
</comment>
<evidence type="ECO:0000256" key="3">
    <source>
        <dbReference type="ARBA" id="ARBA00001923"/>
    </source>
</evidence>
<keyword evidence="10" id="KW-1015">Disulfide bond</keyword>
<dbReference type="Gene3D" id="2.60.40.1180">
    <property type="entry name" value="Golgi alpha-mannosidase II"/>
    <property type="match status" value="1"/>
</dbReference>
<keyword evidence="12 15" id="KW-0119">Carbohydrate metabolism</keyword>
<evidence type="ECO:0000256" key="10">
    <source>
        <dbReference type="ARBA" id="ARBA00023157"/>
    </source>
</evidence>
<dbReference type="Pfam" id="PF00128">
    <property type="entry name" value="Alpha-amylase"/>
    <property type="match status" value="1"/>
</dbReference>
<feature type="domain" description="Glycosyl hydrolase family 13 catalytic" evidence="18">
    <location>
        <begin position="34"/>
        <end position="393"/>
    </location>
</feature>
<comment type="cofactor">
    <cofactor evidence="2">
        <name>Ca(2+)</name>
        <dbReference type="ChEBI" id="CHEBI:29108"/>
    </cofactor>
</comment>
<sequence length="491" mass="54033">MFYYPKMRAVVVITCALATVVQCQKNNNFESGRNTIVHLFEWKWDDIAAECESFLGPMGYAGVQVSPPNENIVITSTTDRPWWERYQPVSYTLNTRSGDQDAFFSMVSRCKAVGVKIYVDAVFNHMAAVGGSGTSGNFCDPGNKSYPAVPYESSDFHESCTINNYNDADNVRNCELGELKDLDQSNEDVRGKIVDFLNNCVSLGVAGFRVDAAKHMWPADLEIIYGRVNDIAEGGRPFFYQEVVDLGGEAVSKNEYTSFGTVLEFKFAAELGNAFRGNNALKYLKNWGPDWGLLESGDAVVFIDNHDNQRSGSDIILTYKYPKPYKMAIAFMLAHPYGTTSIMSSYAFDSHDQGPPADNGNIVGPGINSDGTCTNGWVCEHRWRQIYNMVGFRNAVDGTEVTDWWDNDDNQIAFGRGDKGFIVFTLSGDINESIQTSLAAGTYCDVISGDLQFDGCSGKSVIVDDSGRAAISLSSGEDDGVIAIHVNAKYN</sequence>
<evidence type="ECO:0000256" key="12">
    <source>
        <dbReference type="ARBA" id="ARBA00023277"/>
    </source>
</evidence>
<dbReference type="InterPro" id="IPR006048">
    <property type="entry name" value="A-amylase/branching_C"/>
</dbReference>
<keyword evidence="16" id="KW-0732">Signal</keyword>
<keyword evidence="9" id="KW-0106">Calcium</keyword>
<evidence type="ECO:0000256" key="1">
    <source>
        <dbReference type="ARBA" id="ARBA00000548"/>
    </source>
</evidence>
<dbReference type="PRINTS" id="PR00110">
    <property type="entry name" value="ALPHAAMYLASE"/>
</dbReference>
<evidence type="ECO:0000259" key="18">
    <source>
        <dbReference type="SMART" id="SM00642"/>
    </source>
</evidence>
<keyword evidence="8 15" id="KW-0378">Hydrolase</keyword>
<protein>
    <recommendedName>
        <fullName evidence="6 15">Alpha-amylase</fullName>
        <ecNumber evidence="6 15">3.2.1.1</ecNumber>
    </recommendedName>
</protein>
<dbReference type="InterPro" id="IPR031319">
    <property type="entry name" value="A-amylase_C"/>
</dbReference>
<comment type="caution">
    <text evidence="19">The sequence shown here is derived from an EMBL/GenBank/DDBJ whole genome shotgun (WGS) entry which is preliminary data.</text>
</comment>
<dbReference type="InterPro" id="IPR013780">
    <property type="entry name" value="Glyco_hydro_b"/>
</dbReference>
<name>A0ABQ9J0C4_9CUCU</name>
<dbReference type="SMART" id="SM00632">
    <property type="entry name" value="Aamy_C"/>
    <property type="match status" value="1"/>
</dbReference>
<keyword evidence="13 15" id="KW-0326">Glycosidase</keyword>
<organism evidence="19 20">
    <name type="scientific">Molorchus minor</name>
    <dbReference type="NCBI Taxonomy" id="1323400"/>
    <lineage>
        <taxon>Eukaryota</taxon>
        <taxon>Metazoa</taxon>
        <taxon>Ecdysozoa</taxon>
        <taxon>Arthropoda</taxon>
        <taxon>Hexapoda</taxon>
        <taxon>Insecta</taxon>
        <taxon>Pterygota</taxon>
        <taxon>Neoptera</taxon>
        <taxon>Endopterygota</taxon>
        <taxon>Coleoptera</taxon>
        <taxon>Polyphaga</taxon>
        <taxon>Cucujiformia</taxon>
        <taxon>Chrysomeloidea</taxon>
        <taxon>Cerambycidae</taxon>
        <taxon>Lamiinae</taxon>
        <taxon>Monochamini</taxon>
        <taxon>Molorchus</taxon>
    </lineage>
</organism>
<dbReference type="CDD" id="cd11317">
    <property type="entry name" value="AmyAc_bac_euk_AmyA"/>
    <property type="match status" value="1"/>
</dbReference>
<dbReference type="Gene3D" id="3.20.20.80">
    <property type="entry name" value="Glycosidases"/>
    <property type="match status" value="1"/>
</dbReference>
<evidence type="ECO:0000256" key="11">
    <source>
        <dbReference type="ARBA" id="ARBA00023214"/>
    </source>
</evidence>
<dbReference type="InterPro" id="IPR006046">
    <property type="entry name" value="Alpha_amylase"/>
</dbReference>
<dbReference type="Pfam" id="PF02806">
    <property type="entry name" value="Alpha-amylase_C"/>
    <property type="match status" value="1"/>
</dbReference>
<dbReference type="Proteomes" id="UP001162164">
    <property type="component" value="Unassembled WGS sequence"/>
</dbReference>
<evidence type="ECO:0000313" key="19">
    <source>
        <dbReference type="EMBL" id="KAJ8969371.1"/>
    </source>
</evidence>
<dbReference type="PANTHER" id="PTHR43447">
    <property type="entry name" value="ALPHA-AMYLASE"/>
    <property type="match status" value="1"/>
</dbReference>
<dbReference type="InterPro" id="IPR006047">
    <property type="entry name" value="GH13_cat_dom"/>
</dbReference>
<evidence type="ECO:0000256" key="6">
    <source>
        <dbReference type="ARBA" id="ARBA00012595"/>
    </source>
</evidence>
<gene>
    <name evidence="19" type="ORF">NQ317_002004</name>
</gene>
<evidence type="ECO:0000256" key="7">
    <source>
        <dbReference type="ARBA" id="ARBA00022723"/>
    </source>
</evidence>
<keyword evidence="11" id="KW-0868">Chloride</keyword>
<evidence type="ECO:0000259" key="17">
    <source>
        <dbReference type="SMART" id="SM00632"/>
    </source>
</evidence>
<dbReference type="SUPFAM" id="SSF51011">
    <property type="entry name" value="Glycosyl hydrolase domain"/>
    <property type="match status" value="1"/>
</dbReference>
<evidence type="ECO:0000256" key="15">
    <source>
        <dbReference type="RuleBase" id="RU361134"/>
    </source>
</evidence>
<dbReference type="EMBL" id="JAPWTJ010001815">
    <property type="protein sequence ID" value="KAJ8969371.1"/>
    <property type="molecule type" value="Genomic_DNA"/>
</dbReference>
<keyword evidence="7" id="KW-0479">Metal-binding</keyword>
<keyword evidence="20" id="KW-1185">Reference proteome</keyword>
<dbReference type="SMART" id="SM00642">
    <property type="entry name" value="Aamy"/>
    <property type="match status" value="1"/>
</dbReference>
<evidence type="ECO:0000313" key="20">
    <source>
        <dbReference type="Proteomes" id="UP001162164"/>
    </source>
</evidence>
<evidence type="ECO:0000256" key="5">
    <source>
        <dbReference type="ARBA" id="ARBA00011245"/>
    </source>
</evidence>
<evidence type="ECO:0000256" key="16">
    <source>
        <dbReference type="SAM" id="SignalP"/>
    </source>
</evidence>
<evidence type="ECO:0000256" key="13">
    <source>
        <dbReference type="ARBA" id="ARBA00023295"/>
    </source>
</evidence>
<reference evidence="19" key="1">
    <citation type="journal article" date="2023" name="Insect Mol. Biol.">
        <title>Genome sequencing provides insights into the evolution of gene families encoding plant cell wall-degrading enzymes in longhorned beetles.</title>
        <authorList>
            <person name="Shin N.R."/>
            <person name="Okamura Y."/>
            <person name="Kirsch R."/>
            <person name="Pauchet Y."/>
        </authorList>
    </citation>
    <scope>NUCLEOTIDE SEQUENCE</scope>
    <source>
        <strain evidence="19">MMC_N1</strain>
    </source>
</reference>
<comment type="catalytic activity">
    <reaction evidence="1 15">
        <text>Endohydrolysis of (1-&gt;4)-alpha-D-glucosidic linkages in polysaccharides containing three or more (1-&gt;4)-alpha-linked D-glucose units.</text>
        <dbReference type="EC" id="3.2.1.1"/>
    </reaction>
</comment>
<evidence type="ECO:0000256" key="2">
    <source>
        <dbReference type="ARBA" id="ARBA00001913"/>
    </source>
</evidence>
<evidence type="ECO:0000256" key="4">
    <source>
        <dbReference type="ARBA" id="ARBA00008061"/>
    </source>
</evidence>
<feature type="domain" description="Alpha-amylase C-terminal" evidence="17">
    <location>
        <begin position="402"/>
        <end position="489"/>
    </location>
</feature>
<evidence type="ECO:0000256" key="8">
    <source>
        <dbReference type="ARBA" id="ARBA00022801"/>
    </source>
</evidence>
<comment type="similarity">
    <text evidence="4 14">Belongs to the glycosyl hydrolase 13 family.</text>
</comment>
<dbReference type="InterPro" id="IPR017853">
    <property type="entry name" value="GH"/>
</dbReference>
<accession>A0ABQ9J0C4</accession>
<feature type="signal peptide" evidence="16">
    <location>
        <begin position="1"/>
        <end position="23"/>
    </location>
</feature>
<comment type="subunit">
    <text evidence="5">Monomer.</text>
</comment>
<evidence type="ECO:0000256" key="14">
    <source>
        <dbReference type="RuleBase" id="RU003615"/>
    </source>
</evidence>
<dbReference type="EC" id="3.2.1.1" evidence="6 15"/>
<feature type="chain" id="PRO_5045671487" description="Alpha-amylase" evidence="16">
    <location>
        <begin position="24"/>
        <end position="491"/>
    </location>
</feature>
<dbReference type="SUPFAM" id="SSF51445">
    <property type="entry name" value="(Trans)glycosidases"/>
    <property type="match status" value="1"/>
</dbReference>
<proteinExistence type="inferred from homology"/>